<evidence type="ECO:0000313" key="2">
    <source>
        <dbReference type="Proteomes" id="UP000286287"/>
    </source>
</evidence>
<gene>
    <name evidence="1" type="ORF">D3875_17550</name>
</gene>
<protein>
    <recommendedName>
        <fullName evidence="3">Carboxypeptidase regulatory-like domain-containing protein</fullName>
    </recommendedName>
</protein>
<reference evidence="1 2" key="1">
    <citation type="submission" date="2018-09" db="EMBL/GenBank/DDBJ databases">
        <authorList>
            <person name="Zhu H."/>
        </authorList>
    </citation>
    <scope>NUCLEOTIDE SEQUENCE [LARGE SCALE GENOMIC DNA]</scope>
    <source>
        <strain evidence="1 2">K2S05-167</strain>
    </source>
</reference>
<dbReference type="EMBL" id="QYUJ01000014">
    <property type="protein sequence ID" value="RJF73080.1"/>
    <property type="molecule type" value="Genomic_DNA"/>
</dbReference>
<accession>A0A418VAF0</accession>
<evidence type="ECO:0000313" key="1">
    <source>
        <dbReference type="EMBL" id="RJF73080.1"/>
    </source>
</evidence>
<dbReference type="InterPro" id="IPR029062">
    <property type="entry name" value="Class_I_gatase-like"/>
</dbReference>
<comment type="caution">
    <text evidence="1">The sequence shown here is derived from an EMBL/GenBank/DDBJ whole genome shotgun (WGS) entry which is preliminary data.</text>
</comment>
<organism evidence="1 2">
    <name type="scientific">Deinococcus cavernae</name>
    <dbReference type="NCBI Taxonomy" id="2320857"/>
    <lineage>
        <taxon>Bacteria</taxon>
        <taxon>Thermotogati</taxon>
        <taxon>Deinococcota</taxon>
        <taxon>Deinococci</taxon>
        <taxon>Deinococcales</taxon>
        <taxon>Deinococcaceae</taxon>
        <taxon>Deinococcus</taxon>
    </lineage>
</organism>
<dbReference type="AlphaFoldDB" id="A0A418VAF0"/>
<evidence type="ECO:0008006" key="3">
    <source>
        <dbReference type="Google" id="ProtNLM"/>
    </source>
</evidence>
<keyword evidence="2" id="KW-1185">Reference proteome</keyword>
<dbReference type="Proteomes" id="UP000286287">
    <property type="component" value="Unassembled WGS sequence"/>
</dbReference>
<dbReference type="SUPFAM" id="SSF52317">
    <property type="entry name" value="Class I glutamine amidotransferase-like"/>
    <property type="match status" value="1"/>
</dbReference>
<sequence length="380" mass="41358">MRHTDYTGGTKPVTPGLPDTEYRAVEITGKTVAPDRATPIGNVLVYVEDSISTKPQGTQLPCGTVPDAKWMATCSDENGNFTLSGQVKGKATIRLEKGVFQGILKKQFKTAGTYQKQNYNLGGSPALGSPTMAVVKGSYDSIQDILGRLGFGTLDTNGNLLSGTQTFDLFESAKYEALFEDKDKNGKANIFDYKVVFWNCGFTLDTALTEANKKILRQYVQEGGKIYASDWAYTLVEEIFPELIDFSGSDSTPATTPEQEDAAKIGTADITIKASVTPALLTWLKSQTCLGGSCVNSDNTVNIEGFLSSWVVMNALHKGADGEILTYGKMPEDKADRPLTVTLAVGKGHVTYTSYHNETSDLSKGYHPQQRILQYLIFEL</sequence>
<name>A0A418VAF0_9DEIO</name>
<proteinExistence type="predicted"/>